<evidence type="ECO:0000256" key="5">
    <source>
        <dbReference type="ARBA" id="ARBA00022741"/>
    </source>
</evidence>
<dbReference type="GO" id="GO:0005737">
    <property type="term" value="C:cytoplasm"/>
    <property type="evidence" value="ECO:0007669"/>
    <property type="project" value="UniProtKB-SubCell"/>
</dbReference>
<dbReference type="InterPro" id="IPR031167">
    <property type="entry name" value="G_OBG"/>
</dbReference>
<dbReference type="NCBIfam" id="TIGR02729">
    <property type="entry name" value="Obg_CgtA"/>
    <property type="match status" value="1"/>
</dbReference>
<keyword evidence="6 9" id="KW-0378">Hydrolase</keyword>
<dbReference type="InterPro" id="IPR006169">
    <property type="entry name" value="GTP1_OBG_dom"/>
</dbReference>
<dbReference type="EC" id="3.6.5.-" evidence="9"/>
<dbReference type="RefSeq" id="WP_156353461.1">
    <property type="nucleotide sequence ID" value="NZ_CACRST010000010.1"/>
</dbReference>
<dbReference type="InterPro" id="IPR036726">
    <property type="entry name" value="GTP1_OBG_dom_sf"/>
</dbReference>
<dbReference type="SUPFAM" id="SSF102741">
    <property type="entry name" value="Obg GTP-binding protein C-terminal domain"/>
    <property type="match status" value="1"/>
</dbReference>
<accession>A0A6N2SHQ5</accession>
<dbReference type="PROSITE" id="PS00905">
    <property type="entry name" value="GTP1_OBG"/>
    <property type="match status" value="1"/>
</dbReference>
<dbReference type="NCBIfam" id="NF008956">
    <property type="entry name" value="PRK12299.1"/>
    <property type="match status" value="1"/>
</dbReference>
<comment type="subunit">
    <text evidence="9">Monomer.</text>
</comment>
<feature type="binding site" evidence="9">
    <location>
        <position position="192"/>
    </location>
    <ligand>
        <name>Mg(2+)</name>
        <dbReference type="ChEBI" id="CHEBI:18420"/>
    </ligand>
</feature>
<evidence type="ECO:0000256" key="2">
    <source>
        <dbReference type="ARBA" id="ARBA00007699"/>
    </source>
</evidence>
<dbReference type="PRINTS" id="PR00326">
    <property type="entry name" value="GTP1OBG"/>
</dbReference>
<feature type="binding site" evidence="9">
    <location>
        <begin position="311"/>
        <end position="313"/>
    </location>
    <ligand>
        <name>GTP</name>
        <dbReference type="ChEBI" id="CHEBI:37565"/>
    </ligand>
</feature>
<evidence type="ECO:0000259" key="12">
    <source>
        <dbReference type="PROSITE" id="PS51883"/>
    </source>
</evidence>
<organism evidence="13">
    <name type="scientific">Blautia glucerasea</name>
    <dbReference type="NCBI Taxonomy" id="536633"/>
    <lineage>
        <taxon>Bacteria</taxon>
        <taxon>Bacillati</taxon>
        <taxon>Bacillota</taxon>
        <taxon>Clostridia</taxon>
        <taxon>Lachnospirales</taxon>
        <taxon>Lachnospiraceae</taxon>
        <taxon>Blautia</taxon>
    </lineage>
</organism>
<dbReference type="Pfam" id="PF09269">
    <property type="entry name" value="DUF1967"/>
    <property type="match status" value="1"/>
</dbReference>
<evidence type="ECO:0000259" key="11">
    <source>
        <dbReference type="PROSITE" id="PS51881"/>
    </source>
</evidence>
<sequence length="428" mass="47077">MFADRARIIIRSGKGGDGHVSFRRELYVPNGGPDGGDGGRGGDVIFEVDEGQNTLGDYRHKRKFKAQDGEEGGKRRCHGGDGKDIVLKVPEGTVIMDAESRKVIADMSGDNKRQIVLKGGSGGKGNQHYATATMQVPKYAQPGQPAQELEVLLELKVIADVGLVGFPNVGKSTFLSRVTNAQPKIANYHFTTLSPNLGVVDTENGGFVIADIPGLIEGASEGVGLGHEFLRHIERTRVLVHIVDAASTEGRDPVDDIYKINKELEAYNPEIAARPQLIAANKVDCIYGDEDPIARLKKEFESKGIQVYPISAATGQGIRELLFGIRELLNQCPAKRITFEQEFFPEDVLITENLPYTIVKAENDPHIFIVEGPKIEKMLGYTNLDSEKGFAFFQRFLKDGGILEELEKAGIEEGDTVRMYGFDFDYYK</sequence>
<keyword evidence="8 9" id="KW-0342">GTP-binding</keyword>
<dbReference type="GO" id="GO:0000287">
    <property type="term" value="F:magnesium ion binding"/>
    <property type="evidence" value="ECO:0007669"/>
    <property type="project" value="InterPro"/>
</dbReference>
<dbReference type="NCBIfam" id="NF008954">
    <property type="entry name" value="PRK12296.1"/>
    <property type="match status" value="1"/>
</dbReference>
<feature type="binding site" evidence="9">
    <location>
        <begin position="165"/>
        <end position="172"/>
    </location>
    <ligand>
        <name>GTP</name>
        <dbReference type="ChEBI" id="CHEBI:37565"/>
    </ligand>
</feature>
<dbReference type="EMBL" id="CACRST010000010">
    <property type="protein sequence ID" value="VYS92108.1"/>
    <property type="molecule type" value="Genomic_DNA"/>
</dbReference>
<proteinExistence type="inferred from homology"/>
<evidence type="ECO:0000256" key="8">
    <source>
        <dbReference type="ARBA" id="ARBA00023134"/>
    </source>
</evidence>
<comment type="subcellular location">
    <subcellularLocation>
        <location evidence="9">Cytoplasm</location>
    </subcellularLocation>
</comment>
<keyword evidence="3 9" id="KW-0963">Cytoplasm</keyword>
<evidence type="ECO:0000313" key="13">
    <source>
        <dbReference type="EMBL" id="VYS92108.1"/>
    </source>
</evidence>
<dbReference type="InterPro" id="IPR045086">
    <property type="entry name" value="OBG_GTPase"/>
</dbReference>
<protein>
    <recommendedName>
        <fullName evidence="9">GTPase Obg</fullName>
        <ecNumber evidence="9">3.6.5.-</ecNumber>
    </recommendedName>
    <alternativeName>
        <fullName evidence="9">GTP-binding protein Obg</fullName>
    </alternativeName>
</protein>
<dbReference type="CDD" id="cd01898">
    <property type="entry name" value="Obg"/>
    <property type="match status" value="1"/>
</dbReference>
<dbReference type="InterPro" id="IPR015349">
    <property type="entry name" value="OCT_dom"/>
</dbReference>
<comment type="function">
    <text evidence="9">An essential GTPase which binds GTP, GDP and possibly (p)ppGpp with moderate affinity, with high nucleotide exchange rates and a fairly low GTP hydrolysis rate. Plays a role in control of the cell cycle, stress response, ribosome biogenesis and in those bacteria that undergo differentiation, in morphogenesis control.</text>
</comment>
<dbReference type="PROSITE" id="PS51710">
    <property type="entry name" value="G_OBG"/>
    <property type="match status" value="1"/>
</dbReference>
<keyword evidence="4 9" id="KW-0479">Metal-binding</keyword>
<feature type="binding site" evidence="9">
    <location>
        <position position="172"/>
    </location>
    <ligand>
        <name>Mg(2+)</name>
        <dbReference type="ChEBI" id="CHEBI:18420"/>
    </ligand>
</feature>
<dbReference type="GO" id="GO:0042254">
    <property type="term" value="P:ribosome biogenesis"/>
    <property type="evidence" value="ECO:0007669"/>
    <property type="project" value="UniProtKB-UniRule"/>
</dbReference>
<dbReference type="PROSITE" id="PS51881">
    <property type="entry name" value="OCT"/>
    <property type="match status" value="1"/>
</dbReference>
<dbReference type="AlphaFoldDB" id="A0A6N2SHQ5"/>
<dbReference type="Gene3D" id="3.30.300.350">
    <property type="entry name" value="GTP-binding protein OBG, C-terminal domain"/>
    <property type="match status" value="1"/>
</dbReference>
<feature type="binding site" evidence="9">
    <location>
        <begin position="281"/>
        <end position="284"/>
    </location>
    <ligand>
        <name>GTP</name>
        <dbReference type="ChEBI" id="CHEBI:37565"/>
    </ligand>
</feature>
<dbReference type="FunFam" id="2.70.210.12:FF:000001">
    <property type="entry name" value="GTPase Obg"/>
    <property type="match status" value="1"/>
</dbReference>
<evidence type="ECO:0000256" key="7">
    <source>
        <dbReference type="ARBA" id="ARBA00022842"/>
    </source>
</evidence>
<gene>
    <name evidence="9 13" type="primary">obg</name>
    <name evidence="13" type="ORF">BGLFYP119_01114</name>
</gene>
<dbReference type="NCBIfam" id="TIGR03595">
    <property type="entry name" value="Obg_CgtA_exten"/>
    <property type="match status" value="1"/>
</dbReference>
<dbReference type="InterPro" id="IPR014100">
    <property type="entry name" value="GTP-bd_Obg/CgtA"/>
</dbReference>
<dbReference type="SUPFAM" id="SSF52540">
    <property type="entry name" value="P-loop containing nucleoside triphosphate hydrolases"/>
    <property type="match status" value="1"/>
</dbReference>
<keyword evidence="7 9" id="KW-0460">Magnesium</keyword>
<dbReference type="InterPro" id="IPR036346">
    <property type="entry name" value="GTP-bd_prot_GTP1/OBG_C_sf"/>
</dbReference>
<evidence type="ECO:0000256" key="6">
    <source>
        <dbReference type="ARBA" id="ARBA00022801"/>
    </source>
</evidence>
<keyword evidence="5 9" id="KW-0547">Nucleotide-binding</keyword>
<dbReference type="Pfam" id="PF01926">
    <property type="entry name" value="MMR_HSR1"/>
    <property type="match status" value="1"/>
</dbReference>
<dbReference type="Gene3D" id="2.70.210.12">
    <property type="entry name" value="GTP1/OBG domain"/>
    <property type="match status" value="1"/>
</dbReference>
<dbReference type="Gene3D" id="3.40.50.300">
    <property type="entry name" value="P-loop containing nucleotide triphosphate hydrolases"/>
    <property type="match status" value="1"/>
</dbReference>
<dbReference type="PROSITE" id="PS51883">
    <property type="entry name" value="OBG"/>
    <property type="match status" value="1"/>
</dbReference>
<evidence type="ECO:0000256" key="9">
    <source>
        <dbReference type="HAMAP-Rule" id="MF_01454"/>
    </source>
</evidence>
<evidence type="ECO:0000259" key="10">
    <source>
        <dbReference type="PROSITE" id="PS51710"/>
    </source>
</evidence>
<dbReference type="InterPro" id="IPR006073">
    <property type="entry name" value="GTP-bd"/>
</dbReference>
<dbReference type="InterPro" id="IPR006074">
    <property type="entry name" value="GTP1-OBG_CS"/>
</dbReference>
<feature type="binding site" evidence="9">
    <location>
        <begin position="211"/>
        <end position="214"/>
    </location>
    <ligand>
        <name>GTP</name>
        <dbReference type="ChEBI" id="CHEBI:37565"/>
    </ligand>
</feature>
<dbReference type="Pfam" id="PF01018">
    <property type="entry name" value="GTP1_OBG"/>
    <property type="match status" value="1"/>
</dbReference>
<dbReference type="PANTHER" id="PTHR11702:SF31">
    <property type="entry name" value="MITOCHONDRIAL RIBOSOME-ASSOCIATED GTPASE 2"/>
    <property type="match status" value="1"/>
</dbReference>
<dbReference type="SUPFAM" id="SSF82051">
    <property type="entry name" value="Obg GTP-binding protein N-terminal domain"/>
    <property type="match status" value="1"/>
</dbReference>
<name>A0A6N2SHQ5_9FIRM</name>
<feature type="domain" description="OBG-type G" evidence="10">
    <location>
        <begin position="159"/>
        <end position="330"/>
    </location>
</feature>
<evidence type="ECO:0000256" key="1">
    <source>
        <dbReference type="ARBA" id="ARBA00001946"/>
    </source>
</evidence>
<dbReference type="NCBIfam" id="NF008955">
    <property type="entry name" value="PRK12297.1"/>
    <property type="match status" value="1"/>
</dbReference>
<evidence type="ECO:0000256" key="3">
    <source>
        <dbReference type="ARBA" id="ARBA00022490"/>
    </source>
</evidence>
<dbReference type="InterPro" id="IPR027417">
    <property type="entry name" value="P-loop_NTPase"/>
</dbReference>
<feature type="domain" description="Obg" evidence="12">
    <location>
        <begin position="1"/>
        <end position="158"/>
    </location>
</feature>
<comment type="similarity">
    <text evidence="2 9">Belongs to the TRAFAC class OBG-HflX-like GTPase superfamily. OBG GTPase family.</text>
</comment>
<reference evidence="13" key="1">
    <citation type="submission" date="2019-11" db="EMBL/GenBank/DDBJ databases">
        <authorList>
            <person name="Feng L."/>
        </authorList>
    </citation>
    <scope>NUCLEOTIDE SEQUENCE</scope>
    <source>
        <strain evidence="13">BgluceraseaLFYP119</strain>
    </source>
</reference>
<dbReference type="HAMAP" id="MF_01454">
    <property type="entry name" value="GTPase_Obg"/>
    <property type="match status" value="1"/>
</dbReference>
<feature type="binding site" evidence="9">
    <location>
        <begin position="190"/>
        <end position="194"/>
    </location>
    <ligand>
        <name>GTP</name>
        <dbReference type="ChEBI" id="CHEBI:37565"/>
    </ligand>
</feature>
<dbReference type="PANTHER" id="PTHR11702">
    <property type="entry name" value="DEVELOPMENTALLY REGULATED GTP-BINDING PROTEIN-RELATED"/>
    <property type="match status" value="1"/>
</dbReference>
<dbReference type="GO" id="GO:0005525">
    <property type="term" value="F:GTP binding"/>
    <property type="evidence" value="ECO:0007669"/>
    <property type="project" value="UniProtKB-UniRule"/>
</dbReference>
<dbReference type="GO" id="GO:0003924">
    <property type="term" value="F:GTPase activity"/>
    <property type="evidence" value="ECO:0007669"/>
    <property type="project" value="UniProtKB-UniRule"/>
</dbReference>
<evidence type="ECO:0000256" key="4">
    <source>
        <dbReference type="ARBA" id="ARBA00022723"/>
    </source>
</evidence>
<feature type="domain" description="OCT" evidence="11">
    <location>
        <begin position="348"/>
        <end position="428"/>
    </location>
</feature>
<comment type="cofactor">
    <cofactor evidence="1 9">
        <name>Mg(2+)</name>
        <dbReference type="ChEBI" id="CHEBI:18420"/>
    </cofactor>
</comment>